<dbReference type="SUPFAM" id="SSF143120">
    <property type="entry name" value="YefM-like"/>
    <property type="match status" value="1"/>
</dbReference>
<protein>
    <recommendedName>
        <fullName evidence="2">Antitoxin</fullName>
    </recommendedName>
</protein>
<feature type="region of interest" description="Disordered" evidence="3">
    <location>
        <begin position="61"/>
        <end position="81"/>
    </location>
</feature>
<dbReference type="NCBIfam" id="TIGR01552">
    <property type="entry name" value="phd_fam"/>
    <property type="match status" value="1"/>
</dbReference>
<evidence type="ECO:0000313" key="4">
    <source>
        <dbReference type="EMBL" id="MDJ1371372.1"/>
    </source>
</evidence>
<keyword evidence="5" id="KW-1185">Reference proteome</keyword>
<dbReference type="Pfam" id="PF02604">
    <property type="entry name" value="PhdYeFM_antitox"/>
    <property type="match status" value="1"/>
</dbReference>
<evidence type="ECO:0000256" key="2">
    <source>
        <dbReference type="RuleBase" id="RU362080"/>
    </source>
</evidence>
<gene>
    <name evidence="4" type="ORF">C7K25_08320</name>
</gene>
<dbReference type="EMBL" id="PXVD01000012">
    <property type="protein sequence ID" value="MDJ1371372.1"/>
    <property type="molecule type" value="Genomic_DNA"/>
</dbReference>
<proteinExistence type="inferred from homology"/>
<organism evidence="4 5">
    <name type="scientific">Gulosibacter molinativorax</name>
    <dbReference type="NCBI Taxonomy" id="256821"/>
    <lineage>
        <taxon>Bacteria</taxon>
        <taxon>Bacillati</taxon>
        <taxon>Actinomycetota</taxon>
        <taxon>Actinomycetes</taxon>
        <taxon>Micrococcales</taxon>
        <taxon>Microbacteriaceae</taxon>
        <taxon>Gulosibacter</taxon>
    </lineage>
</organism>
<evidence type="ECO:0000256" key="1">
    <source>
        <dbReference type="ARBA" id="ARBA00009981"/>
    </source>
</evidence>
<name>A0ABT7C8A0_9MICO</name>
<dbReference type="InterPro" id="IPR036165">
    <property type="entry name" value="YefM-like_sf"/>
</dbReference>
<dbReference type="PANTHER" id="PTHR33713">
    <property type="entry name" value="ANTITOXIN YAFN-RELATED"/>
    <property type="match status" value="1"/>
</dbReference>
<comment type="caution">
    <text evidence="4">The sequence shown here is derived from an EMBL/GenBank/DDBJ whole genome shotgun (WGS) entry which is preliminary data.</text>
</comment>
<evidence type="ECO:0000313" key="5">
    <source>
        <dbReference type="Proteomes" id="UP001170379"/>
    </source>
</evidence>
<dbReference type="InterPro" id="IPR051405">
    <property type="entry name" value="phD/YefM_antitoxin"/>
</dbReference>
<evidence type="ECO:0000256" key="3">
    <source>
        <dbReference type="SAM" id="MobiDB-lite"/>
    </source>
</evidence>
<comment type="similarity">
    <text evidence="1 2">Belongs to the phD/YefM antitoxin family.</text>
</comment>
<accession>A0ABT7C8A0</accession>
<dbReference type="RefSeq" id="WP_026936954.1">
    <property type="nucleotide sequence ID" value="NZ_CP028426.1"/>
</dbReference>
<dbReference type="PANTHER" id="PTHR33713:SF10">
    <property type="entry name" value="ANTITOXIN YAFN"/>
    <property type="match status" value="1"/>
</dbReference>
<reference evidence="4" key="1">
    <citation type="submission" date="2018-03" db="EMBL/GenBank/DDBJ databases">
        <authorList>
            <person name="Nunes O.C."/>
            <person name="Lopes A.R."/>
            <person name="Froufe H."/>
            <person name="Munoz-Merida A."/>
            <person name="Barroso C."/>
            <person name="Egas C."/>
        </authorList>
    </citation>
    <scope>NUCLEOTIDE SEQUENCE</scope>
    <source>
        <strain evidence="4">ON4</strain>
    </source>
</reference>
<comment type="function">
    <text evidence="2">Antitoxin component of a type II toxin-antitoxin (TA) system.</text>
</comment>
<reference evidence="4" key="2">
    <citation type="journal article" date="2022" name="Sci. Rep.">
        <title>In silico prediction of the enzymes involved in the degradation of the herbicide molinate by Gulosibacter molinativorax ON4T.</title>
        <authorList>
            <person name="Lopes A.R."/>
            <person name="Bunin E."/>
            <person name="Viana A.T."/>
            <person name="Froufe H."/>
            <person name="Munoz-Merida A."/>
            <person name="Pinho D."/>
            <person name="Figueiredo J."/>
            <person name="Barroso C."/>
            <person name="Vaz-Moreira I."/>
            <person name="Bellanger X."/>
            <person name="Egas C."/>
            <person name="Nunes O.C."/>
        </authorList>
    </citation>
    <scope>NUCLEOTIDE SEQUENCE</scope>
    <source>
        <strain evidence="4">ON4</strain>
    </source>
</reference>
<dbReference type="Proteomes" id="UP001170379">
    <property type="component" value="Unassembled WGS sequence"/>
</dbReference>
<sequence>MTAISASDARKHFAAVIETAQHEAVFVERRGETQAVVVSPAEYERLLKAADEVEDVSAFDEAMDEEGPNIPWEQAKADLGW</sequence>
<dbReference type="InterPro" id="IPR006442">
    <property type="entry name" value="Antitoxin_Phd/YefM"/>
</dbReference>
<dbReference type="Gene3D" id="3.40.1620.10">
    <property type="entry name" value="YefM-like domain"/>
    <property type="match status" value="1"/>
</dbReference>